<dbReference type="Proteomes" id="UP000001591">
    <property type="component" value="Chromosome"/>
</dbReference>
<dbReference type="HOGENOM" id="CLU_3172551_0_0_5"/>
<evidence type="ECO:0000313" key="3">
    <source>
        <dbReference type="Proteomes" id="UP000001591"/>
    </source>
</evidence>
<feature type="region of interest" description="Disordered" evidence="1">
    <location>
        <begin position="1"/>
        <end position="36"/>
    </location>
</feature>
<keyword evidence="3" id="KW-1185">Reference proteome</keyword>
<organism evidence="2 3">
    <name type="scientific">Rhodospirillum centenum (strain ATCC 51521 / SW)</name>
    <dbReference type="NCBI Taxonomy" id="414684"/>
    <lineage>
        <taxon>Bacteria</taxon>
        <taxon>Pseudomonadati</taxon>
        <taxon>Pseudomonadota</taxon>
        <taxon>Alphaproteobacteria</taxon>
        <taxon>Rhodospirillales</taxon>
        <taxon>Rhodospirillaceae</taxon>
        <taxon>Rhodospirillum</taxon>
    </lineage>
</organism>
<protein>
    <submittedName>
        <fullName evidence="2">Uncharacterized protein</fullName>
    </submittedName>
</protein>
<feature type="compositionally biased region" description="Basic and acidic residues" evidence="1">
    <location>
        <begin position="25"/>
        <end position="36"/>
    </location>
</feature>
<dbReference type="AlphaFoldDB" id="B6IRN8"/>
<evidence type="ECO:0000313" key="2">
    <source>
        <dbReference type="EMBL" id="ACI98124.1"/>
    </source>
</evidence>
<evidence type="ECO:0000256" key="1">
    <source>
        <dbReference type="SAM" id="MobiDB-lite"/>
    </source>
</evidence>
<dbReference type="KEGG" id="rce:RC1_0690"/>
<feature type="compositionally biased region" description="Basic and acidic residues" evidence="1">
    <location>
        <begin position="7"/>
        <end position="16"/>
    </location>
</feature>
<gene>
    <name evidence="2" type="ordered locus">RC1_0690</name>
</gene>
<proteinExistence type="predicted"/>
<reference evidence="2 3" key="1">
    <citation type="journal article" date="2010" name="BMC Genomics">
        <title>Metabolic flexibility revealed in the genome of the cyst-forming alpha-1 proteobacterium Rhodospirillum centenum.</title>
        <authorList>
            <person name="Lu Y.K."/>
            <person name="Marden J."/>
            <person name="Han M."/>
            <person name="Swingley W.D."/>
            <person name="Mastrian S.D."/>
            <person name="Chowdhury S.R."/>
            <person name="Hao J."/>
            <person name="Helmy T."/>
            <person name="Kim S."/>
            <person name="Kurdoglu A.A."/>
            <person name="Matthies H.J."/>
            <person name="Rollo D."/>
            <person name="Stothard P."/>
            <person name="Blankenship R.E."/>
            <person name="Bauer C.E."/>
            <person name="Touchman J.W."/>
        </authorList>
    </citation>
    <scope>NUCLEOTIDE SEQUENCE [LARGE SCALE GENOMIC DNA]</scope>
    <source>
        <strain evidence="3">ATCC 51521 / SW</strain>
    </source>
</reference>
<dbReference type="EMBL" id="CP000613">
    <property type="protein sequence ID" value="ACI98124.1"/>
    <property type="molecule type" value="Genomic_DNA"/>
</dbReference>
<accession>B6IRN8</accession>
<sequence length="47" mass="5350">MPASADDSERTPDGRRPGWPGEGARPPDRPEREGDRVFFMRRILAQL</sequence>
<name>B6IRN8_RHOCS</name>